<gene>
    <name evidence="1" type="ORF">Sylvanvirus16_1</name>
</gene>
<name>A0A3G5AIF6_9VIRU</name>
<evidence type="ECO:0000313" key="1">
    <source>
        <dbReference type="EMBL" id="AYV86960.1"/>
    </source>
</evidence>
<organism evidence="1">
    <name type="scientific">Sylvanvirus sp</name>
    <dbReference type="NCBI Taxonomy" id="2487774"/>
    <lineage>
        <taxon>Viruses</taxon>
    </lineage>
</organism>
<sequence>MSYTVHIHEVKNENATTNNPNFTYEWMSYLNQKDVEKHEKIACIKVGRKDLKMADFVMKAPYLIE</sequence>
<reference evidence="1" key="1">
    <citation type="submission" date="2018-10" db="EMBL/GenBank/DDBJ databases">
        <title>Hidden diversity of soil giant viruses.</title>
        <authorList>
            <person name="Schulz F."/>
            <person name="Alteio L."/>
            <person name="Goudeau D."/>
            <person name="Ryan E.M."/>
            <person name="Malmstrom R.R."/>
            <person name="Blanchard J."/>
            <person name="Woyke T."/>
        </authorList>
    </citation>
    <scope>NUCLEOTIDE SEQUENCE</scope>
    <source>
        <strain evidence="1">SYV1</strain>
    </source>
</reference>
<accession>A0A3G5AIF6</accession>
<protein>
    <submittedName>
        <fullName evidence="1">Uncharacterized protein</fullName>
    </submittedName>
</protein>
<proteinExistence type="predicted"/>
<dbReference type="EMBL" id="MK072522">
    <property type="protein sequence ID" value="AYV86960.1"/>
    <property type="molecule type" value="Genomic_DNA"/>
</dbReference>